<dbReference type="SUPFAM" id="SSF47203">
    <property type="entry name" value="Acyl-CoA dehydrogenase C-terminal domain-like"/>
    <property type="match status" value="1"/>
</dbReference>
<evidence type="ECO:0000313" key="8">
    <source>
        <dbReference type="EMBL" id="GAA4990685.1"/>
    </source>
</evidence>
<dbReference type="Pfam" id="PF00441">
    <property type="entry name" value="Acyl-CoA_dh_1"/>
    <property type="match status" value="1"/>
</dbReference>
<name>A0ABP9I7D1_9ACTN</name>
<dbReference type="SUPFAM" id="SSF56645">
    <property type="entry name" value="Acyl-CoA dehydrogenase NM domain-like"/>
    <property type="match status" value="1"/>
</dbReference>
<dbReference type="InterPro" id="IPR009100">
    <property type="entry name" value="AcylCoA_DH/oxidase_NM_dom_sf"/>
</dbReference>
<dbReference type="EMBL" id="BAABHS010000041">
    <property type="protein sequence ID" value="GAA4990685.1"/>
    <property type="molecule type" value="Genomic_DNA"/>
</dbReference>
<evidence type="ECO:0000256" key="3">
    <source>
        <dbReference type="ARBA" id="ARBA00022630"/>
    </source>
</evidence>
<dbReference type="InterPro" id="IPR009075">
    <property type="entry name" value="AcylCo_DH/oxidase_C"/>
</dbReference>
<keyword evidence="4" id="KW-0274">FAD</keyword>
<dbReference type="PANTHER" id="PTHR43884">
    <property type="entry name" value="ACYL-COA DEHYDROGENASE"/>
    <property type="match status" value="1"/>
</dbReference>
<dbReference type="Gene3D" id="1.20.140.10">
    <property type="entry name" value="Butyryl-CoA Dehydrogenase, subunit A, domain 3"/>
    <property type="match status" value="1"/>
</dbReference>
<evidence type="ECO:0000259" key="7">
    <source>
        <dbReference type="Pfam" id="PF02771"/>
    </source>
</evidence>
<feature type="domain" description="Acyl-CoA dehydrogenase/oxidase C-terminal" evidence="6">
    <location>
        <begin position="186"/>
        <end position="299"/>
    </location>
</feature>
<comment type="caution">
    <text evidence="8">The sequence shown here is derived from an EMBL/GenBank/DDBJ whole genome shotgun (WGS) entry which is preliminary data.</text>
</comment>
<evidence type="ECO:0000313" key="9">
    <source>
        <dbReference type="Proteomes" id="UP001500466"/>
    </source>
</evidence>
<dbReference type="InterPro" id="IPR013786">
    <property type="entry name" value="AcylCoA_DH/ox_N"/>
</dbReference>
<evidence type="ECO:0000259" key="6">
    <source>
        <dbReference type="Pfam" id="PF00441"/>
    </source>
</evidence>
<evidence type="ECO:0000256" key="4">
    <source>
        <dbReference type="ARBA" id="ARBA00022827"/>
    </source>
</evidence>
<dbReference type="InterPro" id="IPR036250">
    <property type="entry name" value="AcylCo_DH-like_C"/>
</dbReference>
<keyword evidence="5" id="KW-0560">Oxidoreductase</keyword>
<comment type="similarity">
    <text evidence="2">Belongs to the acyl-CoA dehydrogenase family.</text>
</comment>
<dbReference type="PANTHER" id="PTHR43884:SF20">
    <property type="entry name" value="ACYL-COA DEHYDROGENASE FADE28"/>
    <property type="match status" value="1"/>
</dbReference>
<organism evidence="8 9">
    <name type="scientific">Yinghuangia aomiensis</name>
    <dbReference type="NCBI Taxonomy" id="676205"/>
    <lineage>
        <taxon>Bacteria</taxon>
        <taxon>Bacillati</taxon>
        <taxon>Actinomycetota</taxon>
        <taxon>Actinomycetes</taxon>
        <taxon>Kitasatosporales</taxon>
        <taxon>Streptomycetaceae</taxon>
        <taxon>Yinghuangia</taxon>
    </lineage>
</organism>
<protein>
    <submittedName>
        <fullName evidence="8">Acyl-CoA dehydrogenase family protein</fullName>
    </submittedName>
</protein>
<dbReference type="InterPro" id="IPR037069">
    <property type="entry name" value="AcylCoA_DH/ox_N_sf"/>
</dbReference>
<dbReference type="Pfam" id="PF02771">
    <property type="entry name" value="Acyl-CoA_dh_N"/>
    <property type="match status" value="1"/>
</dbReference>
<accession>A0ABP9I7D1</accession>
<sequence length="336" mass="35062">MTDNARELRELVADVVDGMSFDDRGSDHLWATLCDLGLPRVGIDEARGGSGGTFADLAVVVRALAEQAVGLPVGENALASWVLAHDRAVDGTGTTLAFAIDGEYREDMAVLRIPAVPWLRQAGGVVVYRGGDDASYVETGEGVRVDEAENLAGEPRDTLSVLGAAGTPLRAAPPMPDVRGRHTVLRAAAVAGAAEGAYRLTRDYVMQREQFGKPLARIPAVAAGLAGMKVAIVQLDAVLARAVDLYGTGTGTALRPRIAAAAAAAVIAADAAAVCARTAHQLHGAMGVTREYPLHHYTKRLWAWPGEVGSETHSAEYLGARALAGGEAAVWDELTA</sequence>
<gene>
    <name evidence="8" type="ORF">GCM10023205_72860</name>
</gene>
<evidence type="ECO:0000256" key="2">
    <source>
        <dbReference type="ARBA" id="ARBA00009347"/>
    </source>
</evidence>
<comment type="cofactor">
    <cofactor evidence="1">
        <name>FAD</name>
        <dbReference type="ChEBI" id="CHEBI:57692"/>
    </cofactor>
</comment>
<dbReference type="Gene3D" id="1.10.540.10">
    <property type="entry name" value="Acyl-CoA dehydrogenase/oxidase, N-terminal domain"/>
    <property type="match status" value="1"/>
</dbReference>
<keyword evidence="3" id="KW-0285">Flavoprotein</keyword>
<dbReference type="Proteomes" id="UP001500466">
    <property type="component" value="Unassembled WGS sequence"/>
</dbReference>
<dbReference type="RefSeq" id="WP_345680117.1">
    <property type="nucleotide sequence ID" value="NZ_BAABHS010000041.1"/>
</dbReference>
<feature type="domain" description="Acyl-CoA dehydrogenase/oxidase N-terminal" evidence="7">
    <location>
        <begin position="13"/>
        <end position="81"/>
    </location>
</feature>
<proteinExistence type="inferred from homology"/>
<evidence type="ECO:0000256" key="1">
    <source>
        <dbReference type="ARBA" id="ARBA00001974"/>
    </source>
</evidence>
<reference evidence="9" key="1">
    <citation type="journal article" date="2019" name="Int. J. Syst. Evol. Microbiol.">
        <title>The Global Catalogue of Microorganisms (GCM) 10K type strain sequencing project: providing services to taxonomists for standard genome sequencing and annotation.</title>
        <authorList>
            <consortium name="The Broad Institute Genomics Platform"/>
            <consortium name="The Broad Institute Genome Sequencing Center for Infectious Disease"/>
            <person name="Wu L."/>
            <person name="Ma J."/>
        </authorList>
    </citation>
    <scope>NUCLEOTIDE SEQUENCE [LARGE SCALE GENOMIC DNA]</scope>
    <source>
        <strain evidence="9">JCM 17986</strain>
    </source>
</reference>
<evidence type="ECO:0000256" key="5">
    <source>
        <dbReference type="ARBA" id="ARBA00023002"/>
    </source>
</evidence>
<keyword evidence="9" id="KW-1185">Reference proteome</keyword>